<keyword evidence="2" id="KW-1185">Reference proteome</keyword>
<dbReference type="STRING" id="213588.SAMN02745204_00241"/>
<gene>
    <name evidence="1" type="ORF">SAMN02745204_00241</name>
</gene>
<name>A0A1M4SQM6_9GAMM</name>
<evidence type="ECO:0008006" key="3">
    <source>
        <dbReference type="Google" id="ProtNLM"/>
    </source>
</evidence>
<sequence>MPQRTRLTRVICHIPFALLALVLAACSGGQIRRVSEPSVSIQQLSVRSDGTWDVQLRLQNYSSVPMRFERVALDLTFDTGPAARLEFAPGLEVGPESGDVASTSLTPLPAGRARLAAALADGTGLSYTLSGSVNAAAQDGKPRTWTVKHESALSPVPGLPGTLR</sequence>
<dbReference type="PROSITE" id="PS51257">
    <property type="entry name" value="PROKAR_LIPOPROTEIN"/>
    <property type="match status" value="1"/>
</dbReference>
<reference evidence="2" key="1">
    <citation type="submission" date="2016-11" db="EMBL/GenBank/DDBJ databases">
        <authorList>
            <person name="Varghese N."/>
            <person name="Submissions S."/>
        </authorList>
    </citation>
    <scope>NUCLEOTIDE SEQUENCE [LARGE SCALE GENOMIC DNA]</scope>
    <source>
        <strain evidence="2">DSM 14834</strain>
    </source>
</reference>
<evidence type="ECO:0000313" key="1">
    <source>
        <dbReference type="EMBL" id="SHE34564.1"/>
    </source>
</evidence>
<dbReference type="Proteomes" id="UP000242857">
    <property type="component" value="Unassembled WGS sequence"/>
</dbReference>
<dbReference type="RefSeq" id="WP_072754819.1">
    <property type="nucleotide sequence ID" value="NZ_FQUK01000003.1"/>
</dbReference>
<protein>
    <recommendedName>
        <fullName evidence="3">Late embryogenesis abundant protein</fullName>
    </recommendedName>
</protein>
<organism evidence="1 2">
    <name type="scientific">Thermomonas hydrothermalis</name>
    <dbReference type="NCBI Taxonomy" id="213588"/>
    <lineage>
        <taxon>Bacteria</taxon>
        <taxon>Pseudomonadati</taxon>
        <taxon>Pseudomonadota</taxon>
        <taxon>Gammaproteobacteria</taxon>
        <taxon>Lysobacterales</taxon>
        <taxon>Lysobacteraceae</taxon>
        <taxon>Thermomonas</taxon>
    </lineage>
</organism>
<evidence type="ECO:0000313" key="2">
    <source>
        <dbReference type="Proteomes" id="UP000242857"/>
    </source>
</evidence>
<dbReference type="SUPFAM" id="SSF117070">
    <property type="entry name" value="LEA14-like"/>
    <property type="match status" value="1"/>
</dbReference>
<dbReference type="AlphaFoldDB" id="A0A1M4SQM6"/>
<proteinExistence type="predicted"/>
<dbReference type="OrthoDB" id="5954188at2"/>
<accession>A0A1M4SQM6</accession>
<dbReference type="EMBL" id="FQUK01000003">
    <property type="protein sequence ID" value="SHE34564.1"/>
    <property type="molecule type" value="Genomic_DNA"/>
</dbReference>